<gene>
    <name evidence="2" type="ORF">CYMTET_45893</name>
</gene>
<keyword evidence="3" id="KW-1185">Reference proteome</keyword>
<protein>
    <recommendedName>
        <fullName evidence="4">Tetratricopeptide repeat protein</fullName>
    </recommendedName>
</protein>
<evidence type="ECO:0000313" key="2">
    <source>
        <dbReference type="EMBL" id="KAK3244494.1"/>
    </source>
</evidence>
<dbReference type="Gene3D" id="1.25.40.10">
    <property type="entry name" value="Tetratricopeptide repeat domain"/>
    <property type="match status" value="1"/>
</dbReference>
<dbReference type="InterPro" id="IPR011990">
    <property type="entry name" value="TPR-like_helical_dom_sf"/>
</dbReference>
<comment type="caution">
    <text evidence="2">The sequence shown here is derived from an EMBL/GenBank/DDBJ whole genome shotgun (WGS) entry which is preliminary data.</text>
</comment>
<evidence type="ECO:0000313" key="3">
    <source>
        <dbReference type="Proteomes" id="UP001190700"/>
    </source>
</evidence>
<proteinExistence type="predicted"/>
<evidence type="ECO:0008006" key="4">
    <source>
        <dbReference type="Google" id="ProtNLM"/>
    </source>
</evidence>
<dbReference type="SUPFAM" id="SSF48452">
    <property type="entry name" value="TPR-like"/>
    <property type="match status" value="1"/>
</dbReference>
<dbReference type="AlphaFoldDB" id="A0AAE0EY51"/>
<name>A0AAE0EY51_9CHLO</name>
<accession>A0AAE0EY51</accession>
<dbReference type="Pfam" id="PF14559">
    <property type="entry name" value="TPR_19"/>
    <property type="match status" value="1"/>
</dbReference>
<dbReference type="InterPro" id="IPR019734">
    <property type="entry name" value="TPR_rpt"/>
</dbReference>
<dbReference type="Proteomes" id="UP001190700">
    <property type="component" value="Unassembled WGS sequence"/>
</dbReference>
<dbReference type="PROSITE" id="PS50005">
    <property type="entry name" value="TPR"/>
    <property type="match status" value="1"/>
</dbReference>
<dbReference type="EMBL" id="LGRX02031801">
    <property type="protein sequence ID" value="KAK3244494.1"/>
    <property type="molecule type" value="Genomic_DNA"/>
</dbReference>
<sequence>DAKQRARAFLGCGIAYTKQGKASEAADVLNDAVQLRPADHGLRIVLASALKSAGQPETALEHLRVAAQKDPKVTEAYITPLLKELEKK</sequence>
<feature type="non-terminal residue" evidence="2">
    <location>
        <position position="1"/>
    </location>
</feature>
<organism evidence="2 3">
    <name type="scientific">Cymbomonas tetramitiformis</name>
    <dbReference type="NCBI Taxonomy" id="36881"/>
    <lineage>
        <taxon>Eukaryota</taxon>
        <taxon>Viridiplantae</taxon>
        <taxon>Chlorophyta</taxon>
        <taxon>Pyramimonadophyceae</taxon>
        <taxon>Pyramimonadales</taxon>
        <taxon>Pyramimonadaceae</taxon>
        <taxon>Cymbomonas</taxon>
    </lineage>
</organism>
<reference evidence="2 3" key="1">
    <citation type="journal article" date="2015" name="Genome Biol. Evol.">
        <title>Comparative Genomics of a Bacterivorous Green Alga Reveals Evolutionary Causalities and Consequences of Phago-Mixotrophic Mode of Nutrition.</title>
        <authorList>
            <person name="Burns J.A."/>
            <person name="Paasch A."/>
            <person name="Narechania A."/>
            <person name="Kim E."/>
        </authorList>
    </citation>
    <scope>NUCLEOTIDE SEQUENCE [LARGE SCALE GENOMIC DNA]</scope>
    <source>
        <strain evidence="2 3">PLY_AMNH</strain>
    </source>
</reference>
<keyword evidence="1" id="KW-0802">TPR repeat</keyword>
<evidence type="ECO:0000256" key="1">
    <source>
        <dbReference type="PROSITE-ProRule" id="PRU00339"/>
    </source>
</evidence>
<feature type="repeat" description="TPR" evidence="1">
    <location>
        <begin position="6"/>
        <end position="39"/>
    </location>
</feature>